<feature type="transmembrane region" description="Helical" evidence="11">
    <location>
        <begin position="76"/>
        <end position="95"/>
    </location>
</feature>
<evidence type="ECO:0000256" key="9">
    <source>
        <dbReference type="ARBA" id="ARBA00023136"/>
    </source>
</evidence>
<dbReference type="CDD" id="cd07329">
    <property type="entry name" value="M56_like"/>
    <property type="match status" value="1"/>
</dbReference>
<reference evidence="14" key="1">
    <citation type="journal article" date="2019" name="Int. J. Syst. Evol. Microbiol.">
        <title>The Global Catalogue of Microorganisms (GCM) 10K type strain sequencing project: providing services to taxonomists for standard genome sequencing and annotation.</title>
        <authorList>
            <consortium name="The Broad Institute Genomics Platform"/>
            <consortium name="The Broad Institute Genome Sequencing Center for Infectious Disease"/>
            <person name="Wu L."/>
            <person name="Ma J."/>
        </authorList>
    </citation>
    <scope>NUCLEOTIDE SEQUENCE [LARGE SCALE GENOMIC DNA]</scope>
    <source>
        <strain evidence="14">JCM 18053</strain>
    </source>
</reference>
<comment type="similarity">
    <text evidence="10">Belongs to the peptidase M48 family.</text>
</comment>
<dbReference type="Pfam" id="PF01435">
    <property type="entry name" value="Peptidase_M48"/>
    <property type="match status" value="1"/>
</dbReference>
<sequence>MDSKGLFLIFSSVSAELLMALFMHLSLRRWRKSQGAHWTERARLLWQARRAQFGVTLGIMFTIGAVWAFKFPEDDGRWWLLLPVIGLVLGGYPAAREIEPRYTFRVWLVHTVWTLIVQFGLVGIFLGLMFTMPKVLTWQDWVRAVLGIAAMAFIVSALWMPVMARLCRCKHPEEARLDRITEEATAISVVKPRHTWLSVSPVANAGALVYIQGLVVTTRLMEVLDDDEVRAVILHEMAHLRERLIVQVARLAGMLCWTILIFFHPVHHHFGSRGLLVLFGAMYGLQRLFTWFSRRLERVADEAAMQGAADSAIYAHALEKLYQVNQMPAVMRGRQLHPHLYDRMLQAGVTPDYPRPLPPGLMAWPGWVALLLPLVLGAGFYIYALGQ</sequence>
<dbReference type="InterPro" id="IPR050083">
    <property type="entry name" value="HtpX_protease"/>
</dbReference>
<dbReference type="PANTHER" id="PTHR43221">
    <property type="entry name" value="PROTEASE HTPX"/>
    <property type="match status" value="1"/>
</dbReference>
<gene>
    <name evidence="13" type="ORF">GCM10023213_18700</name>
</gene>
<feature type="transmembrane region" description="Helical" evidence="11">
    <location>
        <begin position="6"/>
        <end position="27"/>
    </location>
</feature>
<feature type="transmembrane region" description="Helical" evidence="11">
    <location>
        <begin position="141"/>
        <end position="160"/>
    </location>
</feature>
<dbReference type="PANTHER" id="PTHR43221:SF2">
    <property type="entry name" value="PROTEASE HTPX HOMOLOG"/>
    <property type="match status" value="1"/>
</dbReference>
<evidence type="ECO:0000256" key="2">
    <source>
        <dbReference type="ARBA" id="ARBA00022670"/>
    </source>
</evidence>
<keyword evidence="9 11" id="KW-0472">Membrane</keyword>
<organism evidence="13 14">
    <name type="scientific">Prosthecobacter algae</name>
    <dbReference type="NCBI Taxonomy" id="1144682"/>
    <lineage>
        <taxon>Bacteria</taxon>
        <taxon>Pseudomonadati</taxon>
        <taxon>Verrucomicrobiota</taxon>
        <taxon>Verrucomicrobiia</taxon>
        <taxon>Verrucomicrobiales</taxon>
        <taxon>Verrucomicrobiaceae</taxon>
        <taxon>Prosthecobacter</taxon>
    </lineage>
</organism>
<keyword evidence="14" id="KW-1185">Reference proteome</keyword>
<evidence type="ECO:0000256" key="7">
    <source>
        <dbReference type="ARBA" id="ARBA00022989"/>
    </source>
</evidence>
<keyword evidence="2 10" id="KW-0645">Protease</keyword>
<feature type="transmembrane region" description="Helical" evidence="11">
    <location>
        <begin position="244"/>
        <end position="264"/>
    </location>
</feature>
<evidence type="ECO:0000313" key="13">
    <source>
        <dbReference type="EMBL" id="GAA5138919.1"/>
    </source>
</evidence>
<feature type="domain" description="Peptidase M48" evidence="12">
    <location>
        <begin position="174"/>
        <end position="344"/>
    </location>
</feature>
<evidence type="ECO:0000256" key="8">
    <source>
        <dbReference type="ARBA" id="ARBA00023049"/>
    </source>
</evidence>
<feature type="transmembrane region" description="Helical" evidence="11">
    <location>
        <begin position="51"/>
        <end position="70"/>
    </location>
</feature>
<evidence type="ECO:0000256" key="4">
    <source>
        <dbReference type="ARBA" id="ARBA00022723"/>
    </source>
</evidence>
<evidence type="ECO:0000256" key="3">
    <source>
        <dbReference type="ARBA" id="ARBA00022692"/>
    </source>
</evidence>
<evidence type="ECO:0000259" key="12">
    <source>
        <dbReference type="Pfam" id="PF01435"/>
    </source>
</evidence>
<dbReference type="Proteomes" id="UP001499852">
    <property type="component" value="Unassembled WGS sequence"/>
</dbReference>
<name>A0ABP9P1W6_9BACT</name>
<keyword evidence="6 10" id="KW-0862">Zinc</keyword>
<feature type="transmembrane region" description="Helical" evidence="11">
    <location>
        <begin position="364"/>
        <end position="384"/>
    </location>
</feature>
<proteinExistence type="inferred from homology"/>
<dbReference type="EMBL" id="BAABIA010000003">
    <property type="protein sequence ID" value="GAA5138919.1"/>
    <property type="molecule type" value="Genomic_DNA"/>
</dbReference>
<comment type="caution">
    <text evidence="13">The sequence shown here is derived from an EMBL/GenBank/DDBJ whole genome shotgun (WGS) entry which is preliminary data.</text>
</comment>
<comment type="cofactor">
    <cofactor evidence="10">
        <name>Zn(2+)</name>
        <dbReference type="ChEBI" id="CHEBI:29105"/>
    </cofactor>
    <text evidence="10">Binds 1 zinc ion per subunit.</text>
</comment>
<feature type="transmembrane region" description="Helical" evidence="11">
    <location>
        <begin position="107"/>
        <end position="129"/>
    </location>
</feature>
<evidence type="ECO:0000256" key="5">
    <source>
        <dbReference type="ARBA" id="ARBA00022801"/>
    </source>
</evidence>
<dbReference type="InterPro" id="IPR001915">
    <property type="entry name" value="Peptidase_M48"/>
</dbReference>
<keyword evidence="1" id="KW-1003">Cell membrane</keyword>
<keyword evidence="4" id="KW-0479">Metal-binding</keyword>
<keyword evidence="8 10" id="KW-0482">Metalloprotease</keyword>
<keyword evidence="7 11" id="KW-1133">Transmembrane helix</keyword>
<evidence type="ECO:0000256" key="6">
    <source>
        <dbReference type="ARBA" id="ARBA00022833"/>
    </source>
</evidence>
<evidence type="ECO:0000313" key="14">
    <source>
        <dbReference type="Proteomes" id="UP001499852"/>
    </source>
</evidence>
<evidence type="ECO:0000256" key="10">
    <source>
        <dbReference type="RuleBase" id="RU003983"/>
    </source>
</evidence>
<protein>
    <recommendedName>
        <fullName evidence="12">Peptidase M48 domain-containing protein</fullName>
    </recommendedName>
</protein>
<keyword evidence="5 10" id="KW-0378">Hydrolase</keyword>
<keyword evidence="3 11" id="KW-0812">Transmembrane</keyword>
<accession>A0ABP9P1W6</accession>
<evidence type="ECO:0000256" key="1">
    <source>
        <dbReference type="ARBA" id="ARBA00022475"/>
    </source>
</evidence>
<evidence type="ECO:0000256" key="11">
    <source>
        <dbReference type="SAM" id="Phobius"/>
    </source>
</evidence>
<dbReference type="Gene3D" id="3.30.2010.10">
    <property type="entry name" value="Metalloproteases ('zincins'), catalytic domain"/>
    <property type="match status" value="1"/>
</dbReference>